<dbReference type="InterPro" id="IPR036662">
    <property type="entry name" value="PTS_EIIA_man-typ_sf"/>
</dbReference>
<dbReference type="Gene3D" id="1.10.1790.10">
    <property type="entry name" value="PRD domain"/>
    <property type="match status" value="2"/>
</dbReference>
<dbReference type="SUPFAM" id="SSF63520">
    <property type="entry name" value="PTS-regulatory domain, PRD"/>
    <property type="match status" value="2"/>
</dbReference>
<evidence type="ECO:0000259" key="7">
    <source>
        <dbReference type="PROSITE" id="PS50045"/>
    </source>
</evidence>
<protein>
    <submittedName>
        <fullName evidence="10">Sigma 54 modulation protein</fullName>
    </submittedName>
</protein>
<dbReference type="InterPro" id="IPR036390">
    <property type="entry name" value="WH_DNA-bd_sf"/>
</dbReference>
<dbReference type="InterPro" id="IPR036634">
    <property type="entry name" value="PRD_sf"/>
</dbReference>
<dbReference type="GO" id="GO:0009401">
    <property type="term" value="P:phosphoenolpyruvate-dependent sugar phosphotransferase system"/>
    <property type="evidence" value="ECO:0007669"/>
    <property type="project" value="InterPro"/>
</dbReference>
<evidence type="ECO:0000313" key="11">
    <source>
        <dbReference type="Proteomes" id="UP000294697"/>
    </source>
</evidence>
<evidence type="ECO:0000256" key="5">
    <source>
        <dbReference type="ARBA" id="ARBA00023125"/>
    </source>
</evidence>
<dbReference type="Gene3D" id="1.10.10.10">
    <property type="entry name" value="Winged helix-like DNA-binding domain superfamily/Winged helix DNA-binding domain"/>
    <property type="match status" value="1"/>
</dbReference>
<comment type="caution">
    <text evidence="10">The sequence shown here is derived from an EMBL/GenBank/DDBJ whole genome shotgun (WGS) entry which is preliminary data.</text>
</comment>
<dbReference type="SMART" id="SM00382">
    <property type="entry name" value="AAA"/>
    <property type="match status" value="1"/>
</dbReference>
<dbReference type="InterPro" id="IPR027417">
    <property type="entry name" value="P-loop_NTPase"/>
</dbReference>
<dbReference type="Pfam" id="PF00874">
    <property type="entry name" value="PRD"/>
    <property type="match status" value="2"/>
</dbReference>
<dbReference type="Pfam" id="PF01978">
    <property type="entry name" value="TrmB"/>
    <property type="match status" value="1"/>
</dbReference>
<keyword evidence="6" id="KW-0175">Coiled coil</keyword>
<dbReference type="InterPro" id="IPR036388">
    <property type="entry name" value="WH-like_DNA-bd_sf"/>
</dbReference>
<dbReference type="GO" id="GO:0016301">
    <property type="term" value="F:kinase activity"/>
    <property type="evidence" value="ECO:0007669"/>
    <property type="project" value="UniProtKB-KW"/>
</dbReference>
<name>A0A4V3G5Z9_9FIRM</name>
<dbReference type="PANTHER" id="PTHR32071:SF38">
    <property type="entry name" value="PSP OPERON TRANSCRIPTIONAL ACTIVATOR"/>
    <property type="match status" value="1"/>
</dbReference>
<dbReference type="OrthoDB" id="9765164at2"/>
<sequence length="910" mass="103467">MNKKEEIFEISMKLADSNQDKGLTARVIAKEANISRSNASRYLNELVKDGKMRKIKGRPVKYQIIKSNNDNVKKIDKIIGAESSLRISVQQAKAAILYPPDGLHTLLLGETGVGKSFFAKLMYNFAVEESVLKSGAPFVQFNCADYADNPQLLMGQLFGVKKGAYTGANKDSNGLLKNADGGMLFLDEVHRLPPQGQEMLFTFIDNGFFRMLGDTDKTIEADVKIVAATTESPGSYLLKTFQRRIPMVIELPALSERTLEERYKLIESFIKNEEKRVGQEILMYKNALKSFLLYDCKNNIGQLKSDIQLACAKSFLNYKSKNNQKIDLLKIGQEELPHHVKKGIMNLPDKRKELDDIIKNKSNLISFSNDININNNQARKPAKIADKNYMFYDVIEEKISVLEENGLNKNEISEILNIDIEKHFKNYIGDLPKNFKKSKIDKIVGEEIVSLVEEIFKLAENRLNRSYDEKIYYGLALHLKRSIARIKNGEKIYHPNLDEIRSDHSQEFITAMEIASMIDEKFSLKTPLDEIGYLSMFLTEKPYNYGKNDLKKVGILVIMHGRAAATSMTEVVNNLIGEQHAEAIDMPLAMNPQEAYQQAKDKVVDLNNGGGVLIMVDMGSLSSFGEMIEEETGVKTKTITMSSTPTILEASRKAVLGDELEDIIYSVEEIGKESYQQKFEKSLSFGEKEKIIDKKHKKRLAVVTACFTGDGAAVKLKDLLEEELELDRNFSLITLQLMNKDDLKKEIKELKSKYKVLAVVGTINFDIKDIQYFSAADIFTGDAINKLKKLIDREEMYQEMKKSLIDQFKYLDSFKIVEELRDIISRIENKLNKDIDSGIELGILLHMAYMIENVLAGGENNKFKNIEEYSKKNRVNLELLKGIVNDIEVTYNIEIDKNELAYILEMFQNN</sequence>
<dbReference type="Gene3D" id="3.40.50.510">
    <property type="entry name" value="Phosphotransferase system, mannose-type IIA component"/>
    <property type="match status" value="1"/>
</dbReference>
<evidence type="ECO:0000313" key="10">
    <source>
        <dbReference type="EMBL" id="TDW07559.1"/>
    </source>
</evidence>
<dbReference type="AlphaFoldDB" id="A0A4V3G5Z9"/>
<dbReference type="SUPFAM" id="SSF46785">
    <property type="entry name" value="Winged helix' DNA-binding domain"/>
    <property type="match status" value="1"/>
</dbReference>
<dbReference type="InterPro" id="IPR002831">
    <property type="entry name" value="Tscrpt_reg_TrmB_N"/>
</dbReference>
<dbReference type="Pfam" id="PF00158">
    <property type="entry name" value="Sigma54_activat"/>
    <property type="match status" value="1"/>
</dbReference>
<dbReference type="GO" id="GO:0006355">
    <property type="term" value="P:regulation of DNA-templated transcription"/>
    <property type="evidence" value="ECO:0007669"/>
    <property type="project" value="InterPro"/>
</dbReference>
<keyword evidence="3" id="KW-0418">Kinase</keyword>
<keyword evidence="2" id="KW-0547">Nucleotide-binding</keyword>
<evidence type="ECO:0000259" key="9">
    <source>
        <dbReference type="PROSITE" id="PS51372"/>
    </source>
</evidence>
<dbReference type="Pfam" id="PF03610">
    <property type="entry name" value="EIIA-man"/>
    <property type="match status" value="1"/>
</dbReference>
<dbReference type="InterPro" id="IPR004701">
    <property type="entry name" value="PTS_EIIA_man-typ"/>
</dbReference>
<dbReference type="InterPro" id="IPR011608">
    <property type="entry name" value="PRD"/>
</dbReference>
<dbReference type="SUPFAM" id="SSF52540">
    <property type="entry name" value="P-loop containing nucleoside triphosphate hydrolases"/>
    <property type="match status" value="1"/>
</dbReference>
<keyword evidence="1" id="KW-0808">Transferase</keyword>
<evidence type="ECO:0000256" key="6">
    <source>
        <dbReference type="SAM" id="Coils"/>
    </source>
</evidence>
<feature type="domain" description="PRD" evidence="9">
    <location>
        <begin position="811"/>
        <end position="910"/>
    </location>
</feature>
<keyword evidence="5" id="KW-0238">DNA-binding</keyword>
<dbReference type="InterPro" id="IPR025943">
    <property type="entry name" value="Sigma_54_int_dom_ATP-bd_2"/>
</dbReference>
<dbReference type="CDD" id="cd00006">
    <property type="entry name" value="PTS_IIA_man"/>
    <property type="match status" value="1"/>
</dbReference>
<dbReference type="InterPro" id="IPR003593">
    <property type="entry name" value="AAA+_ATPase"/>
</dbReference>
<evidence type="ECO:0000259" key="8">
    <source>
        <dbReference type="PROSITE" id="PS51096"/>
    </source>
</evidence>
<accession>A0A4V3G5Z9</accession>
<keyword evidence="4" id="KW-0067">ATP-binding</keyword>
<dbReference type="PROSITE" id="PS51372">
    <property type="entry name" value="PRD_2"/>
    <property type="match status" value="2"/>
</dbReference>
<dbReference type="InterPro" id="IPR033887">
    <property type="entry name" value="PTS_IIA_man"/>
</dbReference>
<feature type="domain" description="Sigma-54 factor interaction" evidence="7">
    <location>
        <begin position="78"/>
        <end position="312"/>
    </location>
</feature>
<dbReference type="PROSITE" id="PS50045">
    <property type="entry name" value="SIGMA54_INTERACT_4"/>
    <property type="match status" value="1"/>
</dbReference>
<gene>
    <name evidence="10" type="ORF">C8C77_10128</name>
</gene>
<dbReference type="PROSITE" id="PS00676">
    <property type="entry name" value="SIGMA54_INTERACT_2"/>
    <property type="match status" value="1"/>
</dbReference>
<dbReference type="GO" id="GO:0005524">
    <property type="term" value="F:ATP binding"/>
    <property type="evidence" value="ECO:0007669"/>
    <property type="project" value="UniProtKB-KW"/>
</dbReference>
<dbReference type="RefSeq" id="WP_111570957.1">
    <property type="nucleotide sequence ID" value="NZ_QLME01000002.1"/>
</dbReference>
<dbReference type="GO" id="GO:0003677">
    <property type="term" value="F:DNA binding"/>
    <property type="evidence" value="ECO:0007669"/>
    <property type="project" value="UniProtKB-KW"/>
</dbReference>
<dbReference type="GO" id="GO:0016020">
    <property type="term" value="C:membrane"/>
    <property type="evidence" value="ECO:0007669"/>
    <property type="project" value="InterPro"/>
</dbReference>
<organism evidence="10 11">
    <name type="scientific">Halanaerobium saccharolyticum</name>
    <dbReference type="NCBI Taxonomy" id="43595"/>
    <lineage>
        <taxon>Bacteria</taxon>
        <taxon>Bacillati</taxon>
        <taxon>Bacillota</taxon>
        <taxon>Clostridia</taxon>
        <taxon>Halanaerobiales</taxon>
        <taxon>Halanaerobiaceae</taxon>
        <taxon>Halanaerobium</taxon>
    </lineage>
</organism>
<reference evidence="10 11" key="1">
    <citation type="submission" date="2019-03" db="EMBL/GenBank/DDBJ databases">
        <title>Subsurface microbial communities from deep shales in Ohio and West Virginia, USA.</title>
        <authorList>
            <person name="Wrighton K."/>
        </authorList>
    </citation>
    <scope>NUCLEOTIDE SEQUENCE [LARGE SCALE GENOMIC DNA]</scope>
    <source>
        <strain evidence="10 11">MSL9.2</strain>
    </source>
</reference>
<dbReference type="Gene3D" id="3.40.50.300">
    <property type="entry name" value="P-loop containing nucleotide triphosphate hydrolases"/>
    <property type="match status" value="1"/>
</dbReference>
<dbReference type="InterPro" id="IPR002078">
    <property type="entry name" value="Sigma_54_int"/>
</dbReference>
<dbReference type="SUPFAM" id="SSF53062">
    <property type="entry name" value="PTS system fructose IIA component-like"/>
    <property type="match status" value="1"/>
</dbReference>
<evidence type="ECO:0000256" key="4">
    <source>
        <dbReference type="ARBA" id="ARBA00022840"/>
    </source>
</evidence>
<dbReference type="PROSITE" id="PS51096">
    <property type="entry name" value="PTS_EIIA_TYPE_4"/>
    <property type="match status" value="1"/>
</dbReference>
<evidence type="ECO:0000256" key="3">
    <source>
        <dbReference type="ARBA" id="ARBA00022777"/>
    </source>
</evidence>
<feature type="domain" description="PRD" evidence="9">
    <location>
        <begin position="443"/>
        <end position="548"/>
    </location>
</feature>
<dbReference type="PANTHER" id="PTHR32071">
    <property type="entry name" value="TRANSCRIPTIONAL REGULATORY PROTEIN"/>
    <property type="match status" value="1"/>
</dbReference>
<dbReference type="EMBL" id="SODA01000001">
    <property type="protein sequence ID" value="TDW07559.1"/>
    <property type="molecule type" value="Genomic_DNA"/>
</dbReference>
<feature type="domain" description="PTS EIIA type-4" evidence="8">
    <location>
        <begin position="552"/>
        <end position="675"/>
    </location>
</feature>
<evidence type="ECO:0000256" key="1">
    <source>
        <dbReference type="ARBA" id="ARBA00022679"/>
    </source>
</evidence>
<feature type="coiled-coil region" evidence="6">
    <location>
        <begin position="733"/>
        <end position="760"/>
    </location>
</feature>
<evidence type="ECO:0000256" key="2">
    <source>
        <dbReference type="ARBA" id="ARBA00022741"/>
    </source>
</evidence>
<proteinExistence type="predicted"/>
<dbReference type="Proteomes" id="UP000294697">
    <property type="component" value="Unassembled WGS sequence"/>
</dbReference>
<dbReference type="CDD" id="cd00009">
    <property type="entry name" value="AAA"/>
    <property type="match status" value="1"/>
</dbReference>